<reference evidence="2 3" key="1">
    <citation type="journal article" date="2012" name="J. Bacteriol.">
        <title>Genome sequence of Sphingobium indicum B90A, a hexachlorocyclohexane-degrading bacterium.</title>
        <authorList>
            <person name="Anand S."/>
            <person name="Sangwan N."/>
            <person name="Lata P."/>
            <person name="Kaur J."/>
            <person name="Dua A."/>
            <person name="Singh A.K."/>
            <person name="Verma M."/>
            <person name="Kaur J."/>
            <person name="Khurana J.P."/>
            <person name="Khurana P."/>
            <person name="Mathur S."/>
            <person name="Lal R."/>
        </authorList>
    </citation>
    <scope>NUCLEOTIDE SEQUENCE [LARGE SCALE GENOMIC DNA]</scope>
    <source>
        <strain evidence="3">DSM 16412 / CCM 7286 / MTCC 6364 / B90A</strain>
    </source>
</reference>
<name>A0A1L5BMU3_SPHIB</name>
<feature type="region of interest" description="Disordered" evidence="1">
    <location>
        <begin position="178"/>
        <end position="206"/>
    </location>
</feature>
<sequence length="206" mass="21727">MGYRLAQPNFAKGEIGPDLYGRFDVDAYSTALRKARNVFVLKYGGLMKRPGTRLVSEVLDASQPTRLIPFQFSIEQAYALEFGHGYMRVAAAGGLVLNQELQITAITNESQAQVTAAYHGYSVGNRVFLSGIAGALGEQLNNRFFAIVAVVNANNFRIDVDTSGMAAFSGASGGIVRTSAPAPDPADPVIPDPVNPPSSPSTGGGS</sequence>
<protein>
    <submittedName>
        <fullName evidence="2">Uncharacterized protein</fullName>
    </submittedName>
</protein>
<dbReference type="AlphaFoldDB" id="A0A1L5BMU3"/>
<evidence type="ECO:0000313" key="3">
    <source>
        <dbReference type="Proteomes" id="UP000004550"/>
    </source>
</evidence>
<proteinExistence type="predicted"/>
<dbReference type="KEGG" id="sinb:SIDU_05975"/>
<dbReference type="EMBL" id="CP013070">
    <property type="protein sequence ID" value="APL94087.1"/>
    <property type="molecule type" value="Genomic_DNA"/>
</dbReference>
<gene>
    <name evidence="2" type="ORF">SIDU_05975</name>
</gene>
<evidence type="ECO:0000313" key="2">
    <source>
        <dbReference type="EMBL" id="APL94087.1"/>
    </source>
</evidence>
<organism evidence="2 3">
    <name type="scientific">Sphingobium indicum (strain DSM 16412 / CCM 7286 / MTCC 6364 / B90A)</name>
    <dbReference type="NCBI Taxonomy" id="861109"/>
    <lineage>
        <taxon>Bacteria</taxon>
        <taxon>Pseudomonadati</taxon>
        <taxon>Pseudomonadota</taxon>
        <taxon>Alphaproteobacteria</taxon>
        <taxon>Sphingomonadales</taxon>
        <taxon>Sphingomonadaceae</taxon>
        <taxon>Sphingobium</taxon>
    </lineage>
</organism>
<dbReference type="Proteomes" id="UP000004550">
    <property type="component" value="Chromosome"/>
</dbReference>
<dbReference type="RefSeq" id="WP_007685893.1">
    <property type="nucleotide sequence ID" value="NZ_CP013070.1"/>
</dbReference>
<accession>A0A1L5BMU3</accession>
<feature type="compositionally biased region" description="Pro residues" evidence="1">
    <location>
        <begin position="182"/>
        <end position="199"/>
    </location>
</feature>
<evidence type="ECO:0000256" key="1">
    <source>
        <dbReference type="SAM" id="MobiDB-lite"/>
    </source>
</evidence>
<dbReference type="Gene3D" id="2.40.30.180">
    <property type="entry name" value="Ubiquitin-activating enzyme E1, FCCH domain"/>
    <property type="match status" value="1"/>
</dbReference>
<dbReference type="InterPro" id="IPR042302">
    <property type="entry name" value="E1_FCCH_sf"/>
</dbReference>